<keyword evidence="2" id="KW-1185">Reference proteome</keyword>
<reference evidence="1" key="1">
    <citation type="submission" date="2021-02" db="EMBL/GenBank/DDBJ databases">
        <authorList>
            <person name="Nowell W R."/>
        </authorList>
    </citation>
    <scope>NUCLEOTIDE SEQUENCE</scope>
</reference>
<protein>
    <submittedName>
        <fullName evidence="1">Uncharacterized protein</fullName>
    </submittedName>
</protein>
<comment type="caution">
    <text evidence="1">The sequence shown here is derived from an EMBL/GenBank/DDBJ whole genome shotgun (WGS) entry which is preliminary data.</text>
</comment>
<proteinExistence type="predicted"/>
<evidence type="ECO:0000313" key="1">
    <source>
        <dbReference type="EMBL" id="CAF4825178.1"/>
    </source>
</evidence>
<dbReference type="EMBL" id="CAJOBP010054060">
    <property type="protein sequence ID" value="CAF4825178.1"/>
    <property type="molecule type" value="Genomic_DNA"/>
</dbReference>
<dbReference type="AlphaFoldDB" id="A0A821QHI9"/>
<name>A0A821QHI9_9BILA</name>
<evidence type="ECO:0000313" key="2">
    <source>
        <dbReference type="Proteomes" id="UP000663873"/>
    </source>
</evidence>
<organism evidence="1 2">
    <name type="scientific">Rotaria socialis</name>
    <dbReference type="NCBI Taxonomy" id="392032"/>
    <lineage>
        <taxon>Eukaryota</taxon>
        <taxon>Metazoa</taxon>
        <taxon>Spiralia</taxon>
        <taxon>Gnathifera</taxon>
        <taxon>Rotifera</taxon>
        <taxon>Eurotatoria</taxon>
        <taxon>Bdelloidea</taxon>
        <taxon>Philodinida</taxon>
        <taxon>Philodinidae</taxon>
        <taxon>Rotaria</taxon>
    </lineage>
</organism>
<sequence>VYGQKQNIPQEAARRALQTACKQLKDWQRHALLCAYLISYRPQVLGFILYKKEFNQTFIIKLPLRWTLQKKQ</sequence>
<gene>
    <name evidence="1" type="ORF">UJA718_LOCUS42345</name>
</gene>
<accession>A0A821QHI9</accession>
<dbReference type="Proteomes" id="UP000663873">
    <property type="component" value="Unassembled WGS sequence"/>
</dbReference>
<feature type="non-terminal residue" evidence="1">
    <location>
        <position position="1"/>
    </location>
</feature>